<proteinExistence type="predicted"/>
<dbReference type="SUPFAM" id="SSF50891">
    <property type="entry name" value="Cyclophilin-like"/>
    <property type="match status" value="1"/>
</dbReference>
<comment type="caution">
    <text evidence="3">The sequence shown here is derived from an EMBL/GenBank/DDBJ whole genome shotgun (WGS) entry which is preliminary data.</text>
</comment>
<dbReference type="AlphaFoldDB" id="A0A1J6IPT7"/>
<organism evidence="3 4">
    <name type="scientific">Nicotiana attenuata</name>
    <name type="common">Coyote tobacco</name>
    <dbReference type="NCBI Taxonomy" id="49451"/>
    <lineage>
        <taxon>Eukaryota</taxon>
        <taxon>Viridiplantae</taxon>
        <taxon>Streptophyta</taxon>
        <taxon>Embryophyta</taxon>
        <taxon>Tracheophyta</taxon>
        <taxon>Spermatophyta</taxon>
        <taxon>Magnoliopsida</taxon>
        <taxon>eudicotyledons</taxon>
        <taxon>Gunneridae</taxon>
        <taxon>Pentapetalae</taxon>
        <taxon>asterids</taxon>
        <taxon>lamiids</taxon>
        <taxon>Solanales</taxon>
        <taxon>Solanaceae</taxon>
        <taxon>Nicotianoideae</taxon>
        <taxon>Nicotianeae</taxon>
        <taxon>Nicotiana</taxon>
    </lineage>
</organism>
<gene>
    <name evidence="3" type="ORF">A4A49_02487</name>
</gene>
<keyword evidence="1" id="KW-0812">Transmembrane</keyword>
<dbReference type="Gramene" id="OIS99718">
    <property type="protein sequence ID" value="OIS99718"/>
    <property type="gene ID" value="A4A49_02487"/>
</dbReference>
<accession>A0A1J6IPT7</accession>
<dbReference type="PANTHER" id="PTHR46873:SF1">
    <property type="entry name" value="EXPRESSED PROTEIN"/>
    <property type="match status" value="1"/>
</dbReference>
<evidence type="ECO:0000313" key="4">
    <source>
        <dbReference type="Proteomes" id="UP000187609"/>
    </source>
</evidence>
<dbReference type="Proteomes" id="UP000187609">
    <property type="component" value="Unassembled WGS sequence"/>
</dbReference>
<feature type="transmembrane region" description="Helical" evidence="1">
    <location>
        <begin position="12"/>
        <end position="33"/>
    </location>
</feature>
<dbReference type="OrthoDB" id="532384at2759"/>
<evidence type="ECO:0000313" key="3">
    <source>
        <dbReference type="EMBL" id="OIS99718.1"/>
    </source>
</evidence>
<feature type="domain" description="PPIase cyclophilin-type" evidence="2">
    <location>
        <begin position="166"/>
        <end position="319"/>
    </location>
</feature>
<evidence type="ECO:0000259" key="2">
    <source>
        <dbReference type="Pfam" id="PF00160"/>
    </source>
</evidence>
<evidence type="ECO:0000256" key="1">
    <source>
        <dbReference type="SAM" id="Phobius"/>
    </source>
</evidence>
<protein>
    <recommendedName>
        <fullName evidence="2">PPIase cyclophilin-type domain-containing protein</fullName>
    </recommendedName>
</protein>
<dbReference type="Gene3D" id="2.40.100.10">
    <property type="entry name" value="Cyclophilin-like"/>
    <property type="match status" value="1"/>
</dbReference>
<dbReference type="PROSITE" id="PS51257">
    <property type="entry name" value="PROKAR_LIPOPROTEIN"/>
    <property type="match status" value="1"/>
</dbReference>
<dbReference type="OMA" id="ESPGECC"/>
<dbReference type="FunFam" id="2.40.100.10:FF:000086">
    <property type="entry name" value="Predicted protein"/>
    <property type="match status" value="1"/>
</dbReference>
<name>A0A1J6IPT7_NICAT</name>
<dbReference type="SMR" id="A0A1J6IPT7"/>
<reference evidence="3" key="1">
    <citation type="submission" date="2016-11" db="EMBL/GenBank/DDBJ databases">
        <title>The genome of Nicotiana attenuata.</title>
        <authorList>
            <person name="Xu S."/>
            <person name="Brockmoeller T."/>
            <person name="Gaquerel E."/>
            <person name="Navarro A."/>
            <person name="Kuhl H."/>
            <person name="Gase K."/>
            <person name="Ling Z."/>
            <person name="Zhou W."/>
            <person name="Kreitzer C."/>
            <person name="Stanke M."/>
            <person name="Tang H."/>
            <person name="Lyons E."/>
            <person name="Pandey P."/>
            <person name="Pandey S.P."/>
            <person name="Timmermann B."/>
            <person name="Baldwin I.T."/>
        </authorList>
    </citation>
    <scope>NUCLEOTIDE SEQUENCE [LARGE SCALE GENOMIC DNA]</scope>
    <source>
        <strain evidence="3">UT</strain>
    </source>
</reference>
<dbReference type="GO" id="GO:0006979">
    <property type="term" value="P:response to oxidative stress"/>
    <property type="evidence" value="ECO:0007669"/>
    <property type="project" value="EnsemblPlants"/>
</dbReference>
<keyword evidence="4" id="KW-1185">Reference proteome</keyword>
<keyword evidence="1" id="KW-0472">Membrane</keyword>
<keyword evidence="1" id="KW-1133">Transmembrane helix</keyword>
<dbReference type="KEGG" id="nau:109231298"/>
<dbReference type="GO" id="GO:0003755">
    <property type="term" value="F:peptidyl-prolyl cis-trans isomerase activity"/>
    <property type="evidence" value="ECO:0007669"/>
    <property type="project" value="InterPro"/>
</dbReference>
<dbReference type="Pfam" id="PF00160">
    <property type="entry name" value="Pro_isomerase"/>
    <property type="match status" value="1"/>
</dbReference>
<dbReference type="PANTHER" id="PTHR46873">
    <property type="entry name" value="EXPRESSED PROTEIN"/>
    <property type="match status" value="1"/>
</dbReference>
<sequence>MGRKPNDSEPTRYATMILLLMGLVSCTAVYIFMSAVMRPAGSSVVERLAAEEGEFSGGGGGEGEGECCSGIESFELWGAAVKWGSDFKVNSSKECCKACKAMCTGNHGPCLCDTWVFCGNKKFCGDKFGECWLKKQKDTLAPDRQEAGNKVMWTSGIVFGKGEGIVALETEFGAIHVKLLPECSPRSVFNILELLGLRHCAGCQFFRAEIRGQIWDTHGDHIKDASFGPPYALVQGTLDAQGVAFESVPSESCPEIRRGSVAWVGSGPEFFISLANHQEWKKSYTVFGYVLPEDMEIVEKIAQLPTKLDVWSGVNVTVLENPVPLRVRRIKSNNDDLNLSS</sequence>
<dbReference type="InterPro" id="IPR029000">
    <property type="entry name" value="Cyclophilin-like_dom_sf"/>
</dbReference>
<dbReference type="STRING" id="49451.A0A1J6IPT7"/>
<dbReference type="InterPro" id="IPR002130">
    <property type="entry name" value="Cyclophilin-type_PPIase_dom"/>
</dbReference>
<dbReference type="EMBL" id="MJEQ01037190">
    <property type="protein sequence ID" value="OIS99718.1"/>
    <property type="molecule type" value="Genomic_DNA"/>
</dbReference>